<comment type="pathway">
    <text evidence="3 10">Carbohydrate metabolism; galactose metabolism.</text>
</comment>
<comment type="catalytic activity">
    <reaction evidence="1 10">
        <text>UDP-alpha-D-glucose = UDP-alpha-D-galactose</text>
        <dbReference type="Rhea" id="RHEA:22168"/>
        <dbReference type="ChEBI" id="CHEBI:58885"/>
        <dbReference type="ChEBI" id="CHEBI:66914"/>
        <dbReference type="EC" id="5.1.3.2"/>
    </reaction>
</comment>
<accession>A0AAD9FPM7</accession>
<organism evidence="12 13">
    <name type="scientific">Papiliotrema laurentii</name>
    <name type="common">Cryptococcus laurentii</name>
    <dbReference type="NCBI Taxonomy" id="5418"/>
    <lineage>
        <taxon>Eukaryota</taxon>
        <taxon>Fungi</taxon>
        <taxon>Dikarya</taxon>
        <taxon>Basidiomycota</taxon>
        <taxon>Agaricomycotina</taxon>
        <taxon>Tremellomycetes</taxon>
        <taxon>Tremellales</taxon>
        <taxon>Rhynchogastremaceae</taxon>
        <taxon>Papiliotrema</taxon>
    </lineage>
</organism>
<evidence type="ECO:0000256" key="4">
    <source>
        <dbReference type="ARBA" id="ARBA00005028"/>
    </source>
</evidence>
<keyword evidence="5 10" id="KW-0520">NAD</keyword>
<dbReference type="GO" id="GO:0005829">
    <property type="term" value="C:cytosol"/>
    <property type="evidence" value="ECO:0007669"/>
    <property type="project" value="TreeGrafter"/>
</dbReference>
<sequence>MSTTALKKVIVTGGLGYIGSHVVVALLLTGKYIPVVIDNCHNAYPEAVKRCAEIARDQLGEDAPQPLFHQCDLRDAASIDAVFEKYAAEPEGIWAVIHLAALKAVGESGEIPLAYYRVNVAGSISLLESMSKYGTKNFVFSSSATVYGTPKVIPIPETSPLQPESSYGRTKAMVEEILHDQCRATARADKENGLRAVSVRYFNPAGAHPSGRLGEEPRGKPGNLLPLLAQIAAGREKSDLKVFGTDYPTPDGTCVRDYLHVMDLAKGHVLALDALAKSVTSPETGIFSSIDVNQDGYYRAFNLGKGKGMSVLNMIDAMKKASGFDYKYEIVGRRLGDVPDLTADPTLAEKELGFVANEDLETMCRDLWRFQQAHPNGYESTN</sequence>
<comment type="similarity">
    <text evidence="9">In the C-terminal section; belongs to the aldose epimerase family.</text>
</comment>
<protein>
    <recommendedName>
        <fullName evidence="10">UDP-glucose 4-epimerase</fullName>
        <ecNumber evidence="10">5.1.3.2</ecNumber>
    </recommendedName>
</protein>
<dbReference type="PRINTS" id="PR01713">
    <property type="entry name" value="NUCEPIMERASE"/>
</dbReference>
<comment type="caution">
    <text evidence="12">The sequence shown here is derived from an EMBL/GenBank/DDBJ whole genome shotgun (WGS) entry which is preliminary data.</text>
</comment>
<comment type="similarity">
    <text evidence="10">Belongs to the NAD(P)-dependent epimerase/dehydratase family.</text>
</comment>
<comment type="pathway">
    <text evidence="4">Carbohydrate metabolism; hexose metabolism.</text>
</comment>
<dbReference type="Pfam" id="PF16363">
    <property type="entry name" value="GDP_Man_Dehyd"/>
    <property type="match status" value="1"/>
</dbReference>
<feature type="domain" description="NAD(P)-binding" evidence="11">
    <location>
        <begin position="10"/>
        <end position="366"/>
    </location>
</feature>
<evidence type="ECO:0000313" key="12">
    <source>
        <dbReference type="EMBL" id="KAK1922978.1"/>
    </source>
</evidence>
<evidence type="ECO:0000256" key="2">
    <source>
        <dbReference type="ARBA" id="ARBA00001911"/>
    </source>
</evidence>
<name>A0AAD9FPM7_PAPLA</name>
<dbReference type="InterPro" id="IPR036291">
    <property type="entry name" value="NAD(P)-bd_dom_sf"/>
</dbReference>
<evidence type="ECO:0000256" key="5">
    <source>
        <dbReference type="ARBA" id="ARBA00023027"/>
    </source>
</evidence>
<comment type="subunit">
    <text evidence="10">Homodimer.</text>
</comment>
<evidence type="ECO:0000256" key="6">
    <source>
        <dbReference type="ARBA" id="ARBA00023235"/>
    </source>
</evidence>
<keyword evidence="6 10" id="KW-0413">Isomerase</keyword>
<dbReference type="SUPFAM" id="SSF51735">
    <property type="entry name" value="NAD(P)-binding Rossmann-fold domains"/>
    <property type="match status" value="1"/>
</dbReference>
<keyword evidence="10" id="KW-0119">Carbohydrate metabolism</keyword>
<keyword evidence="13" id="KW-1185">Reference proteome</keyword>
<comment type="similarity">
    <text evidence="8">In the N-terminal section; belongs to the NAD(P)-dependent epimerase/dehydratase family.</text>
</comment>
<dbReference type="InterPro" id="IPR005886">
    <property type="entry name" value="UDP_G4E"/>
</dbReference>
<comment type="cofactor">
    <cofactor evidence="2 10">
        <name>NAD(+)</name>
        <dbReference type="ChEBI" id="CHEBI:57540"/>
    </cofactor>
</comment>
<dbReference type="CDD" id="cd05247">
    <property type="entry name" value="UDP_G4E_1_SDR_e"/>
    <property type="match status" value="1"/>
</dbReference>
<evidence type="ECO:0000256" key="3">
    <source>
        <dbReference type="ARBA" id="ARBA00004947"/>
    </source>
</evidence>
<proteinExistence type="inferred from homology"/>
<evidence type="ECO:0000259" key="11">
    <source>
        <dbReference type="Pfam" id="PF16363"/>
    </source>
</evidence>
<dbReference type="NCBIfam" id="TIGR01179">
    <property type="entry name" value="galE"/>
    <property type="match status" value="1"/>
</dbReference>
<evidence type="ECO:0000256" key="7">
    <source>
        <dbReference type="ARBA" id="ARBA00037676"/>
    </source>
</evidence>
<dbReference type="PANTHER" id="PTHR43725:SF47">
    <property type="entry name" value="UDP-GLUCOSE 4-EPIMERASE"/>
    <property type="match status" value="1"/>
</dbReference>
<evidence type="ECO:0000256" key="1">
    <source>
        <dbReference type="ARBA" id="ARBA00000083"/>
    </source>
</evidence>
<reference evidence="12" key="1">
    <citation type="submission" date="2023-02" db="EMBL/GenBank/DDBJ databases">
        <title>Identification and recombinant expression of a fungal hydrolase from Papiliotrema laurentii that hydrolyzes apple cutin and clears colloidal polyester polyurethane.</title>
        <authorList>
            <consortium name="DOE Joint Genome Institute"/>
            <person name="Roman V.A."/>
            <person name="Bojanowski C."/>
            <person name="Crable B.R."/>
            <person name="Wagner D.N."/>
            <person name="Hung C.S."/>
            <person name="Nadeau L.J."/>
            <person name="Schratz L."/>
            <person name="Haridas S."/>
            <person name="Pangilinan J."/>
            <person name="Lipzen A."/>
            <person name="Na H."/>
            <person name="Yan M."/>
            <person name="Ng V."/>
            <person name="Grigoriev I.V."/>
            <person name="Spatafora J.W."/>
            <person name="Barlow D."/>
            <person name="Biffinger J."/>
            <person name="Kelley-Loughnane N."/>
            <person name="Varaljay V.A."/>
            <person name="Crookes-Goodson W.J."/>
        </authorList>
    </citation>
    <scope>NUCLEOTIDE SEQUENCE</scope>
    <source>
        <strain evidence="12">5307AH</strain>
    </source>
</reference>
<evidence type="ECO:0000256" key="9">
    <source>
        <dbReference type="ARBA" id="ARBA00038238"/>
    </source>
</evidence>
<dbReference type="AlphaFoldDB" id="A0AAD9FPM7"/>
<dbReference type="Gene3D" id="3.90.25.10">
    <property type="entry name" value="UDP-galactose 4-epimerase, domain 1"/>
    <property type="match status" value="1"/>
</dbReference>
<dbReference type="PANTHER" id="PTHR43725">
    <property type="entry name" value="UDP-GLUCOSE 4-EPIMERASE"/>
    <property type="match status" value="1"/>
</dbReference>
<dbReference type="EMBL" id="JAODAN010000007">
    <property type="protein sequence ID" value="KAK1922978.1"/>
    <property type="molecule type" value="Genomic_DNA"/>
</dbReference>
<dbReference type="Gene3D" id="3.40.50.720">
    <property type="entry name" value="NAD(P)-binding Rossmann-like Domain"/>
    <property type="match status" value="1"/>
</dbReference>
<evidence type="ECO:0000313" key="13">
    <source>
        <dbReference type="Proteomes" id="UP001182556"/>
    </source>
</evidence>
<dbReference type="Proteomes" id="UP001182556">
    <property type="component" value="Unassembled WGS sequence"/>
</dbReference>
<evidence type="ECO:0000256" key="10">
    <source>
        <dbReference type="RuleBase" id="RU366046"/>
    </source>
</evidence>
<gene>
    <name evidence="12" type="ORF">DB88DRAFT_465499</name>
</gene>
<dbReference type="EC" id="5.1.3.2" evidence="10"/>
<comment type="function">
    <text evidence="7">Mutarotase converts alpha-aldose to the beta-anomer. It is active on D-glucose, L-arabinose, D-xylose, D-galactose, maltose and lactose.</text>
</comment>
<dbReference type="GO" id="GO:0003978">
    <property type="term" value="F:UDP-glucose 4-epimerase activity"/>
    <property type="evidence" value="ECO:0007669"/>
    <property type="project" value="UniProtKB-UniRule"/>
</dbReference>
<dbReference type="InterPro" id="IPR016040">
    <property type="entry name" value="NAD(P)-bd_dom"/>
</dbReference>
<evidence type="ECO:0000256" key="8">
    <source>
        <dbReference type="ARBA" id="ARBA00037955"/>
    </source>
</evidence>
<dbReference type="GO" id="GO:0006012">
    <property type="term" value="P:galactose metabolic process"/>
    <property type="evidence" value="ECO:0007669"/>
    <property type="project" value="InterPro"/>
</dbReference>